<sequence>MKQLFIFIYLLFLATAMQAKDAKAFLLTKNDAVTLYCHKNEALVVQTALNLFRQDYVKVLAASPRTESLKKARIVVGTIDNPEIVAWAAEQGICLDRLQGKHEGFLLKVLGVGNKYRLAVLGSDKRGTAYGLMTLVRMMGVSPWQWWADCEPTPREVFQLEADFERLEVPSVAYRGIFINDEDWGLNPWSSNNYEPKMRQRNGEDSTPRNGEIGPYTHERIFELLLRLRANIFWPAMHECTVPFYLIKGNKEVADKYGILISTSHCEPMMRNTNGEWRKAGLGDYNFVTNAKQVVHFWEERVKELSGSDCLYTLGMRGVHDSAMEGAKTIPEQVKVLTDVLKVQRDLLAMHVNAQVDKVPQQFIPYKEVLDCYHSGLQVPDDVTLIWCDDNYGYIRHFPTEQERTRKGGHGMYYHASYWGRPHDYLWLATTPPELIHAEMQRAYRHGVDKVWVLNVGDIKPAEYLISLFVDMAWEGSRFGKDKLGAYMARWYEEQLGMEGKELLPLWETYYDLSFKLRPEFLGGTRTEEKDPKYKLVSDVPMNEKEITERLSQCREMIDAMNRLEKRVPQTRLDAWFQLVEYPLSAMAAMNEKMLGAQLARHRLANWDKPLEAFNRIVTLTEKYNALKDGKWEGIMSWQPRNLPVFAPVKEEYVDAPLTARTNGKLVFQSDLCIGTELLPGKDISCLVETANADSLVVEIRTLPVHPTNGNVVRYRLQLDNEQPIELDFHTEGRSEEWKRNVLSNYASRMVKLPLHNKKRECKLTVTAVDEGVFVQEIVIH</sequence>
<dbReference type="InterPro" id="IPR029018">
    <property type="entry name" value="Hex-like_dom2"/>
</dbReference>
<dbReference type="Gene3D" id="1.20.58.2150">
    <property type="match status" value="1"/>
</dbReference>
<feature type="chain" id="PRO_5001662535" description="Gylcosyl hydrolase 115 C-terminal domain-containing protein" evidence="2">
    <location>
        <begin position="20"/>
        <end position="781"/>
    </location>
</feature>
<dbReference type="Gene3D" id="2.60.120.1620">
    <property type="match status" value="1"/>
</dbReference>
<dbReference type="PANTHER" id="PTHR37842">
    <property type="match status" value="1"/>
</dbReference>
<keyword evidence="2" id="KW-0732">Signal</keyword>
<dbReference type="InterPro" id="IPR031924">
    <property type="entry name" value="GH115"/>
</dbReference>
<feature type="domain" description="Gylcosyl hydrolase 115 C-terminal" evidence="3">
    <location>
        <begin position="691"/>
        <end position="780"/>
    </location>
</feature>
<evidence type="ECO:0000313" key="5">
    <source>
        <dbReference type="Proteomes" id="UP000027601"/>
    </source>
</evidence>
<evidence type="ECO:0000256" key="1">
    <source>
        <dbReference type="ARBA" id="ARBA00022801"/>
    </source>
</evidence>
<reference evidence="4 5" key="1">
    <citation type="journal article" date="2015" name="Microbes Environ.">
        <title>Distribution and evolution of nitrogen fixation genes in the phylum bacteroidetes.</title>
        <authorList>
            <person name="Inoue J."/>
            <person name="Oshima K."/>
            <person name="Suda W."/>
            <person name="Sakamoto M."/>
            <person name="Iino T."/>
            <person name="Noda S."/>
            <person name="Hongoh Y."/>
            <person name="Hattori M."/>
            <person name="Ohkuma M."/>
        </authorList>
    </citation>
    <scope>NUCLEOTIDE SEQUENCE [LARGE SCALE GENOMIC DNA]</scope>
    <source>
        <strain evidence="4 5">JCM 15093</strain>
    </source>
</reference>
<organism evidence="4 5">
    <name type="scientific">Bacteroides graminisolvens DSM 19988 = JCM 15093</name>
    <dbReference type="NCBI Taxonomy" id="1121097"/>
    <lineage>
        <taxon>Bacteria</taxon>
        <taxon>Pseudomonadati</taxon>
        <taxon>Bacteroidota</taxon>
        <taxon>Bacteroidia</taxon>
        <taxon>Bacteroidales</taxon>
        <taxon>Bacteroidaceae</taxon>
        <taxon>Bacteroides</taxon>
    </lineage>
</organism>
<dbReference type="InterPro" id="IPR042301">
    <property type="entry name" value="GH115_sf"/>
</dbReference>
<dbReference type="Pfam" id="PF17829">
    <property type="entry name" value="GH115_C"/>
    <property type="match status" value="1"/>
</dbReference>
<dbReference type="OrthoDB" id="8727830at2"/>
<dbReference type="SUPFAM" id="SSF55545">
    <property type="entry name" value="beta-N-acetylhexosaminidase-like domain"/>
    <property type="match status" value="1"/>
</dbReference>
<accession>A0A069CWL9</accession>
<keyword evidence="5" id="KW-1185">Reference proteome</keyword>
<dbReference type="EMBL" id="BAJS01000001">
    <property type="protein sequence ID" value="GAK34978.1"/>
    <property type="molecule type" value="Genomic_DNA"/>
</dbReference>
<evidence type="ECO:0000256" key="2">
    <source>
        <dbReference type="SAM" id="SignalP"/>
    </source>
</evidence>
<dbReference type="GO" id="GO:0016787">
    <property type="term" value="F:hydrolase activity"/>
    <property type="evidence" value="ECO:0007669"/>
    <property type="project" value="UniProtKB-KW"/>
</dbReference>
<dbReference type="eggNOG" id="COG2730">
    <property type="taxonomic scope" value="Bacteria"/>
</dbReference>
<feature type="signal peptide" evidence="2">
    <location>
        <begin position="1"/>
        <end position="19"/>
    </location>
</feature>
<keyword evidence="1" id="KW-0378">Hydrolase</keyword>
<name>A0A069CWL9_9BACE</name>
<evidence type="ECO:0000259" key="3">
    <source>
        <dbReference type="Pfam" id="PF17829"/>
    </source>
</evidence>
<dbReference type="Gene3D" id="3.20.20.520">
    <property type="entry name" value="Glycosyl hydrolase family 115"/>
    <property type="match status" value="1"/>
</dbReference>
<evidence type="ECO:0000313" key="4">
    <source>
        <dbReference type="EMBL" id="GAK34978.1"/>
    </source>
</evidence>
<dbReference type="AlphaFoldDB" id="A0A069CWL9"/>
<comment type="caution">
    <text evidence="4">The sequence shown here is derived from an EMBL/GenBank/DDBJ whole genome shotgun (WGS) entry which is preliminary data.</text>
</comment>
<dbReference type="GO" id="GO:0005975">
    <property type="term" value="P:carbohydrate metabolic process"/>
    <property type="evidence" value="ECO:0007669"/>
    <property type="project" value="UniProtKB-ARBA"/>
</dbReference>
<dbReference type="InterPro" id="IPR041437">
    <property type="entry name" value="GH115_C"/>
</dbReference>
<protein>
    <recommendedName>
        <fullName evidence="3">Gylcosyl hydrolase 115 C-terminal domain-containing protein</fullName>
    </recommendedName>
</protein>
<dbReference type="Proteomes" id="UP000027601">
    <property type="component" value="Unassembled WGS sequence"/>
</dbReference>
<dbReference type="Gene3D" id="3.30.379.10">
    <property type="entry name" value="Chitobiase/beta-hexosaminidase domain 2-like"/>
    <property type="match status" value="1"/>
</dbReference>
<dbReference type="RefSeq" id="WP_024995271.1">
    <property type="nucleotide sequence ID" value="NZ_ATZI01000001.1"/>
</dbReference>
<gene>
    <name evidence="4" type="ORF">JCM15093_51</name>
</gene>
<dbReference type="PANTHER" id="PTHR37842:SF2">
    <property type="entry name" value="GYLCOSYL HYDROLASE 115 C-TERMINAL DOMAIN-CONTAINING PROTEIN"/>
    <property type="match status" value="1"/>
</dbReference>
<dbReference type="Pfam" id="PF15979">
    <property type="entry name" value="Glyco_hydro_115"/>
    <property type="match status" value="1"/>
</dbReference>
<proteinExistence type="predicted"/>
<dbReference type="STRING" id="1121097.GCA_000428125_00477"/>